<reference evidence="2" key="1">
    <citation type="submission" date="2018-11" db="EMBL/GenBank/DDBJ databases">
        <title>Chitinophaga lutea sp.nov., isolate from arsenic contaminated soil.</title>
        <authorList>
            <person name="Zong Y."/>
        </authorList>
    </citation>
    <scope>NUCLEOTIDE SEQUENCE [LARGE SCALE GENOMIC DNA]</scope>
    <source>
        <strain evidence="2">YLT18</strain>
    </source>
</reference>
<dbReference type="Gene3D" id="3.30.460.40">
    <property type="match status" value="1"/>
</dbReference>
<proteinExistence type="predicted"/>
<gene>
    <name evidence="1" type="ORF">EG028_25825</name>
</gene>
<sequence length="160" mass="18592">MDLLDEELIRFWRTLNEKKVRYIMVGGFATRFHGFNRSTEDLDMWLEDTLENRKRLRAAFVQLGYGDLEPLETIPFIPGFSNITICKGIELDILGNMKGLEQLSFDECLQMASIADIEGVAIPFLHINHLIENKKVVNRPKDQIDVIELEKIRKIRDEEA</sequence>
<evidence type="ECO:0000313" key="1">
    <source>
        <dbReference type="EMBL" id="RPD38309.1"/>
    </source>
</evidence>
<keyword evidence="2" id="KW-1185">Reference proteome</keyword>
<comment type="caution">
    <text evidence="1">The sequence shown here is derived from an EMBL/GenBank/DDBJ whole genome shotgun (WGS) entry which is preliminary data.</text>
</comment>
<dbReference type="OrthoDB" id="121150at2"/>
<dbReference type="EMBL" id="RMBX01000016">
    <property type="protein sequence ID" value="RPD38309.1"/>
    <property type="molecule type" value="Genomic_DNA"/>
</dbReference>
<organism evidence="1 2">
    <name type="scientific">Chitinophaga barathri</name>
    <dbReference type="NCBI Taxonomy" id="1647451"/>
    <lineage>
        <taxon>Bacteria</taxon>
        <taxon>Pseudomonadati</taxon>
        <taxon>Bacteroidota</taxon>
        <taxon>Chitinophagia</taxon>
        <taxon>Chitinophagales</taxon>
        <taxon>Chitinophagaceae</taxon>
        <taxon>Chitinophaga</taxon>
    </lineage>
</organism>
<evidence type="ECO:0000313" key="2">
    <source>
        <dbReference type="Proteomes" id="UP000279089"/>
    </source>
</evidence>
<dbReference type="AlphaFoldDB" id="A0A3N4MF83"/>
<dbReference type="RefSeq" id="WP_120519185.1">
    <property type="nucleotide sequence ID" value="NZ_QXZY01000016.1"/>
</dbReference>
<accession>A0A3N4MF83</accession>
<dbReference type="Proteomes" id="UP000279089">
    <property type="component" value="Unassembled WGS sequence"/>
</dbReference>
<dbReference type="InterPro" id="IPR043519">
    <property type="entry name" value="NT_sf"/>
</dbReference>
<dbReference type="SUPFAM" id="SSF81301">
    <property type="entry name" value="Nucleotidyltransferase"/>
    <property type="match status" value="1"/>
</dbReference>
<evidence type="ECO:0008006" key="3">
    <source>
        <dbReference type="Google" id="ProtNLM"/>
    </source>
</evidence>
<name>A0A3N4MF83_9BACT</name>
<protein>
    <recommendedName>
        <fullName evidence="3">Nucleotidyltransferase family protein</fullName>
    </recommendedName>
</protein>